<keyword evidence="1" id="KW-0732">Signal</keyword>
<reference evidence="3" key="1">
    <citation type="journal article" date="2023" name="Mol. Phylogenet. Evol.">
        <title>Genome-scale phylogeny and comparative genomics of the fungal order Sordariales.</title>
        <authorList>
            <person name="Hensen N."/>
            <person name="Bonometti L."/>
            <person name="Westerberg I."/>
            <person name="Brannstrom I.O."/>
            <person name="Guillou S."/>
            <person name="Cros-Aarteil S."/>
            <person name="Calhoun S."/>
            <person name="Haridas S."/>
            <person name="Kuo A."/>
            <person name="Mondo S."/>
            <person name="Pangilinan J."/>
            <person name="Riley R."/>
            <person name="LaButti K."/>
            <person name="Andreopoulos B."/>
            <person name="Lipzen A."/>
            <person name="Chen C."/>
            <person name="Yan M."/>
            <person name="Daum C."/>
            <person name="Ng V."/>
            <person name="Clum A."/>
            <person name="Steindorff A."/>
            <person name="Ohm R.A."/>
            <person name="Martin F."/>
            <person name="Silar P."/>
            <person name="Natvig D.O."/>
            <person name="Lalanne C."/>
            <person name="Gautier V."/>
            <person name="Ament-Velasquez S.L."/>
            <person name="Kruys A."/>
            <person name="Hutchinson M.I."/>
            <person name="Powell A.J."/>
            <person name="Barry K."/>
            <person name="Miller A.N."/>
            <person name="Grigoriev I.V."/>
            <person name="Debuchy R."/>
            <person name="Gladieux P."/>
            <person name="Hiltunen Thoren M."/>
            <person name="Johannesson H."/>
        </authorList>
    </citation>
    <scope>NUCLEOTIDE SEQUENCE</scope>
    <source>
        <strain evidence="3">CBS 892.96</strain>
    </source>
</reference>
<organism evidence="3 4">
    <name type="scientific">Triangularia setosa</name>
    <dbReference type="NCBI Taxonomy" id="2587417"/>
    <lineage>
        <taxon>Eukaryota</taxon>
        <taxon>Fungi</taxon>
        <taxon>Dikarya</taxon>
        <taxon>Ascomycota</taxon>
        <taxon>Pezizomycotina</taxon>
        <taxon>Sordariomycetes</taxon>
        <taxon>Sordariomycetidae</taxon>
        <taxon>Sordariales</taxon>
        <taxon>Podosporaceae</taxon>
        <taxon>Triangularia</taxon>
    </lineage>
</organism>
<feature type="domain" description="SnoaL-like" evidence="2">
    <location>
        <begin position="34"/>
        <end position="172"/>
    </location>
</feature>
<dbReference type="EMBL" id="MU866279">
    <property type="protein sequence ID" value="KAK4174478.1"/>
    <property type="molecule type" value="Genomic_DNA"/>
</dbReference>
<gene>
    <name evidence="3" type="ORF">QBC36DRAFT_243226</name>
</gene>
<proteinExistence type="predicted"/>
<dbReference type="AlphaFoldDB" id="A0AAN6W3W5"/>
<feature type="signal peptide" evidence="1">
    <location>
        <begin position="1"/>
        <end position="17"/>
    </location>
</feature>
<feature type="domain" description="SnoaL-like" evidence="2">
    <location>
        <begin position="467"/>
        <end position="585"/>
    </location>
</feature>
<name>A0AAN6W3W5_9PEZI</name>
<evidence type="ECO:0000313" key="4">
    <source>
        <dbReference type="Proteomes" id="UP001302321"/>
    </source>
</evidence>
<feature type="chain" id="PRO_5042918122" description="SnoaL-like domain-containing protein" evidence="1">
    <location>
        <begin position="18"/>
        <end position="813"/>
    </location>
</feature>
<accession>A0AAN6W3W5</accession>
<dbReference type="Pfam" id="PF13577">
    <property type="entry name" value="SnoaL_4"/>
    <property type="match status" value="3"/>
</dbReference>
<dbReference type="InterPro" id="IPR037401">
    <property type="entry name" value="SnoaL-like"/>
</dbReference>
<protein>
    <recommendedName>
        <fullName evidence="2">SnoaL-like domain-containing protein</fullName>
    </recommendedName>
</protein>
<dbReference type="InterPro" id="IPR032710">
    <property type="entry name" value="NTF2-like_dom_sf"/>
</dbReference>
<evidence type="ECO:0000256" key="1">
    <source>
        <dbReference type="SAM" id="SignalP"/>
    </source>
</evidence>
<sequence>MKITAIVLALWAGIATAVNPGLLGLENLTQDLLRIESVREIKNVQRTYAQLAQHGRWNDMADLFADNGILRWGKGTGDILSTSDASSVTGRSAIEDWLRQEAGNMDGIKPGSIHVFMSDMPVITLADDGRTAQGRWTALRKLGDGKGATRIEGGIFENEYVSSEGKWKISLLRYYPLYAGNYEKGWKNLGANGSLPVVPYHYTLAQAGVTLLQTERASTTAGQKGNLKGRPTPAKLSIEELEYRVAHLNEEDEVRNLVHGMGYYVDRRMWPDVVSLFTQNGTITVQNTTSPTGPAGIQSVLNRMGPEGLSHGILNEHPFFGTVVSVSPDHKTATARGLEIGLIGDSNARTGQWQFCVFHHSLVKDLNTGTWKIQDLKHHRLLFADYATGWGNGGILPASSVVPPPILSPYYQSAPTANRRPVSWRPFFKRYPAWEEPKESITSRLANTHRLLLRSSAYDESENTSGSYGFYIDDIRCSDFAKLHSDRGHKLSPGIGWYYTPDAISLSCSSRYYRQNSTSYNPSMSSLRSSVPFHWRLQPVILVSQDGRSATLRTRNLQTGTSRTQGNNGWMGGMYHDQLVLEGEKRKLWSITIDEFYWNSRNWTTGWANVAPASNTTVTSKWWLSNISKYKRQSDNLPPDVSLQHPALLERETGFNGGPPPTISWPGVQRMWWAYRNLVTGDLPSDNSYWGPPGCVPCRGAKPEWALTANGYQEPPSGPTTVTADWLPDSGVDIEVTIKGGPKETAKGGWVQLVLSFDGEIGKFGEEGPVGDDGKVVLRVRGPGAFGRTIPIEVYYFGNENLKPGKGILVGEA</sequence>
<evidence type="ECO:0000313" key="3">
    <source>
        <dbReference type="EMBL" id="KAK4174478.1"/>
    </source>
</evidence>
<evidence type="ECO:0000259" key="2">
    <source>
        <dbReference type="Pfam" id="PF13577"/>
    </source>
</evidence>
<comment type="caution">
    <text evidence="3">The sequence shown here is derived from an EMBL/GenBank/DDBJ whole genome shotgun (WGS) entry which is preliminary data.</text>
</comment>
<dbReference type="Gene3D" id="3.10.450.50">
    <property type="match status" value="3"/>
</dbReference>
<dbReference type="Proteomes" id="UP001302321">
    <property type="component" value="Unassembled WGS sequence"/>
</dbReference>
<keyword evidence="4" id="KW-1185">Reference proteome</keyword>
<feature type="domain" description="SnoaL-like" evidence="2">
    <location>
        <begin position="247"/>
        <end position="376"/>
    </location>
</feature>
<reference evidence="3" key="2">
    <citation type="submission" date="2023-05" db="EMBL/GenBank/DDBJ databases">
        <authorList>
            <consortium name="Lawrence Berkeley National Laboratory"/>
            <person name="Steindorff A."/>
            <person name="Hensen N."/>
            <person name="Bonometti L."/>
            <person name="Westerberg I."/>
            <person name="Brannstrom I.O."/>
            <person name="Guillou S."/>
            <person name="Cros-Aarteil S."/>
            <person name="Calhoun S."/>
            <person name="Haridas S."/>
            <person name="Kuo A."/>
            <person name="Mondo S."/>
            <person name="Pangilinan J."/>
            <person name="Riley R."/>
            <person name="Labutti K."/>
            <person name="Andreopoulos B."/>
            <person name="Lipzen A."/>
            <person name="Chen C."/>
            <person name="Yanf M."/>
            <person name="Daum C."/>
            <person name="Ng V."/>
            <person name="Clum A."/>
            <person name="Ohm R."/>
            <person name="Martin F."/>
            <person name="Silar P."/>
            <person name="Natvig D."/>
            <person name="Lalanne C."/>
            <person name="Gautier V."/>
            <person name="Ament-Velasquez S.L."/>
            <person name="Kruys A."/>
            <person name="Hutchinson M.I."/>
            <person name="Powell A.J."/>
            <person name="Barry K."/>
            <person name="Miller A.N."/>
            <person name="Grigoriev I.V."/>
            <person name="Debuchy R."/>
            <person name="Gladieux P."/>
            <person name="Thoren M.H."/>
            <person name="Johannesson H."/>
        </authorList>
    </citation>
    <scope>NUCLEOTIDE SEQUENCE</scope>
    <source>
        <strain evidence="3">CBS 892.96</strain>
    </source>
</reference>
<dbReference type="SUPFAM" id="SSF54427">
    <property type="entry name" value="NTF2-like"/>
    <property type="match status" value="3"/>
</dbReference>